<evidence type="ECO:0000256" key="2">
    <source>
        <dbReference type="ARBA" id="ARBA00007154"/>
    </source>
</evidence>
<dbReference type="Proteomes" id="UP000019222">
    <property type="component" value="Chromosome"/>
</dbReference>
<dbReference type="eggNOG" id="COG1788">
    <property type="taxonomic scope" value="Bacteria"/>
</dbReference>
<dbReference type="InterPro" id="IPR012792">
    <property type="entry name" value="3-oxoacid_CoA-transf_A"/>
</dbReference>
<dbReference type="STRING" id="1224164.B843_01215"/>
<dbReference type="eggNOG" id="COG2057">
    <property type="taxonomic scope" value="Bacteria"/>
</dbReference>
<sequence>MVNKIVADASEALAGLESGMSLAVGGFGICGNPTVLIDAIVDRGTDRLDIYSNNPGTQLGDKHLGLAKLFINQRAKKFGGSYIGFNKEFERQFLNGELDVELIPQGTLAEKMRAGGAGIPAFFTATGAGTMVADGGLPVRYDGQGNASIVSAPKETRVMTHRGKEQTYVLEEAITCDFALVRAAKADKEGNLVFNLTAANFNANAAMCGAVTVVEAEEIVEVGELTPDEIHLPGIFVDCILPLTPEQAKDKSIERIIIRDEESGVVEALRPEGREGWTREEMAARAALELSDGEYVNLGIGMPTMVPDYLPEGVNVILQSENGLLKTGPSPLAHEVHPDVINAGKATVTILPGGSTFDSAMSFAMIRGGYVDTAILGALQVSATGDIANWGIPGKKFTGMGGAMDLVKGANRVVVMLDHTAVDGTPKILNECSYPLTAIGAVDRIITNLAVFDVTEEGLKLIELAPGVTLEEVEAATAADFIVCEKLEAAA</sequence>
<dbReference type="InterPro" id="IPR014388">
    <property type="entry name" value="3-oxoacid_CoA-transferase"/>
</dbReference>
<dbReference type="Gene3D" id="3.40.1080.10">
    <property type="entry name" value="Glutaconate Coenzyme A-transferase"/>
    <property type="match status" value="2"/>
</dbReference>
<comment type="similarity">
    <text evidence="2 4">Belongs to the 3-oxoacid CoA-transferase family.</text>
</comment>
<accession>W5XY60</accession>
<dbReference type="InterPro" id="IPR037171">
    <property type="entry name" value="NagB/RpiA_transferase-like"/>
</dbReference>
<evidence type="ECO:0000256" key="1">
    <source>
        <dbReference type="ARBA" id="ARBA00007047"/>
    </source>
</evidence>
<evidence type="ECO:0000256" key="4">
    <source>
        <dbReference type="PIRNR" id="PIRNR000858"/>
    </source>
</evidence>
<keyword evidence="3 4" id="KW-0808">Transferase</keyword>
<dbReference type="PATRIC" id="fig|1224164.3.peg.236"/>
<dbReference type="PANTHER" id="PTHR13707">
    <property type="entry name" value="KETOACID-COENZYME A TRANSFERASE"/>
    <property type="match status" value="1"/>
</dbReference>
<dbReference type="AlphaFoldDB" id="W5XY60"/>
<dbReference type="InterPro" id="IPR004165">
    <property type="entry name" value="CoA_trans_fam_I"/>
</dbReference>
<reference evidence="6 7" key="1">
    <citation type="submission" date="2013-02" db="EMBL/GenBank/DDBJ databases">
        <title>The complete genome sequence of Corynebacterium vitaeruminis DSM 20294.</title>
        <authorList>
            <person name="Ruckert C."/>
            <person name="Albersmeier A."/>
            <person name="Kalinowski J."/>
        </authorList>
    </citation>
    <scope>NUCLEOTIDE SEQUENCE [LARGE SCALE GENOMIC DNA]</scope>
    <source>
        <strain evidence="7">ATCC 10234</strain>
    </source>
</reference>
<dbReference type="HOGENOM" id="CLU_019942_1_2_11"/>
<organism evidence="6 7">
    <name type="scientific">Corynebacterium vitaeruminis DSM 20294</name>
    <dbReference type="NCBI Taxonomy" id="1224164"/>
    <lineage>
        <taxon>Bacteria</taxon>
        <taxon>Bacillati</taxon>
        <taxon>Actinomycetota</taxon>
        <taxon>Actinomycetes</taxon>
        <taxon>Mycobacteriales</taxon>
        <taxon>Corynebacteriaceae</taxon>
        <taxon>Corynebacterium</taxon>
    </lineage>
</organism>
<dbReference type="NCBIfam" id="TIGR02428">
    <property type="entry name" value="pcaJ_scoB_fam"/>
    <property type="match status" value="1"/>
</dbReference>
<dbReference type="Pfam" id="PF01144">
    <property type="entry name" value="CoA_trans"/>
    <property type="match status" value="2"/>
</dbReference>
<dbReference type="InterPro" id="IPR012791">
    <property type="entry name" value="3-oxoacid_CoA-transf_B"/>
</dbReference>
<dbReference type="GO" id="GO:0008410">
    <property type="term" value="F:CoA-transferase activity"/>
    <property type="evidence" value="ECO:0007669"/>
    <property type="project" value="InterPro"/>
</dbReference>
<proteinExistence type="inferred from homology"/>
<name>W5XY60_9CORY</name>
<dbReference type="KEGG" id="cvt:B843_01215"/>
<dbReference type="GO" id="GO:0046952">
    <property type="term" value="P:ketone body catabolic process"/>
    <property type="evidence" value="ECO:0007669"/>
    <property type="project" value="InterPro"/>
</dbReference>
<evidence type="ECO:0000313" key="6">
    <source>
        <dbReference type="EMBL" id="AHI21639.1"/>
    </source>
</evidence>
<dbReference type="SUPFAM" id="SSF100950">
    <property type="entry name" value="NagB/RpiA/CoA transferase-like"/>
    <property type="match status" value="2"/>
</dbReference>
<evidence type="ECO:0000313" key="7">
    <source>
        <dbReference type="Proteomes" id="UP000019222"/>
    </source>
</evidence>
<dbReference type="SMART" id="SM00882">
    <property type="entry name" value="CoA_trans"/>
    <property type="match status" value="2"/>
</dbReference>
<dbReference type="RefSeq" id="WP_025251710.1">
    <property type="nucleotide sequence ID" value="NZ_CP004353.1"/>
</dbReference>
<dbReference type="PANTHER" id="PTHR13707:SF60">
    <property type="entry name" value="ACETATE COA-TRANSFERASE SUBUNIT ALPHA"/>
    <property type="match status" value="1"/>
</dbReference>
<dbReference type="EMBL" id="CP004353">
    <property type="protein sequence ID" value="AHI21639.1"/>
    <property type="molecule type" value="Genomic_DNA"/>
</dbReference>
<keyword evidence="7" id="KW-1185">Reference proteome</keyword>
<evidence type="ECO:0000256" key="3">
    <source>
        <dbReference type="ARBA" id="ARBA00022679"/>
    </source>
</evidence>
<feature type="active site" description="5-glutamyl coenzyme A thioester intermediate" evidence="5">
    <location>
        <position position="321"/>
    </location>
</feature>
<comment type="similarity">
    <text evidence="1">Belongs to the 3-oxoacid CoA-transferase subunit B family.</text>
</comment>
<evidence type="ECO:0000256" key="5">
    <source>
        <dbReference type="PIRSR" id="PIRSR000858-1"/>
    </source>
</evidence>
<protein>
    <submittedName>
        <fullName evidence="6">3-oxoacid CoA-transferase</fullName>
    </submittedName>
</protein>
<dbReference type="NCBIfam" id="TIGR02429">
    <property type="entry name" value="pcaI_scoA_fam"/>
    <property type="match status" value="1"/>
</dbReference>
<dbReference type="PIRSF" id="PIRSF000858">
    <property type="entry name" value="SCOT-t"/>
    <property type="match status" value="1"/>
</dbReference>
<gene>
    <name evidence="6" type="ORF">B843_01215</name>
</gene>